<evidence type="ECO:0000313" key="2">
    <source>
        <dbReference type="Proteomes" id="UP000001943"/>
    </source>
</evidence>
<dbReference type="KEGG" id="aph:APH_0253"/>
<dbReference type="EnsemblBacteria" id="ABD44442">
    <property type="protein sequence ID" value="ABD44442"/>
    <property type="gene ID" value="APH_0253"/>
</dbReference>
<organism evidence="1 2">
    <name type="scientific">Anaplasma phagocytophilum (strain HZ)</name>
    <dbReference type="NCBI Taxonomy" id="212042"/>
    <lineage>
        <taxon>Bacteria</taxon>
        <taxon>Pseudomonadati</taxon>
        <taxon>Pseudomonadota</taxon>
        <taxon>Alphaproteobacteria</taxon>
        <taxon>Rickettsiales</taxon>
        <taxon>Anaplasmataceae</taxon>
        <taxon>Anaplasma</taxon>
        <taxon>phagocytophilum group</taxon>
    </lineage>
</organism>
<keyword evidence="2" id="KW-1185">Reference proteome</keyword>
<accession>Q2GL83</accession>
<protein>
    <submittedName>
        <fullName evidence="1">Uncharacterized protein</fullName>
    </submittedName>
</protein>
<dbReference type="AlphaFoldDB" id="Q2GL83"/>
<reference evidence="1 2" key="1">
    <citation type="journal article" date="2006" name="PLoS Genet.">
        <title>Comparative genomics of emerging human ehrlichiosis agents.</title>
        <authorList>
            <person name="Dunning Hotopp J.C."/>
            <person name="Lin M."/>
            <person name="Madupu R."/>
            <person name="Crabtree J."/>
            <person name="Angiuoli S.V."/>
            <person name="Eisen J.A."/>
            <person name="Seshadri R."/>
            <person name="Ren Q."/>
            <person name="Wu M."/>
            <person name="Utterback T.R."/>
            <person name="Smith S."/>
            <person name="Lewis M."/>
            <person name="Khouri H."/>
            <person name="Zhang C."/>
            <person name="Niu H."/>
            <person name="Lin Q."/>
            <person name="Ohashi N."/>
            <person name="Zhi N."/>
            <person name="Nelson W."/>
            <person name="Brinkac L.M."/>
            <person name="Dodson R.J."/>
            <person name="Rosovitz M.J."/>
            <person name="Sundaram J."/>
            <person name="Daugherty S.C."/>
            <person name="Davidsen T."/>
            <person name="Durkin A.S."/>
            <person name="Gwinn M."/>
            <person name="Haft D.H."/>
            <person name="Selengut J.D."/>
            <person name="Sullivan S.A."/>
            <person name="Zafar N."/>
            <person name="Zhou L."/>
            <person name="Benahmed F."/>
            <person name="Forberger H."/>
            <person name="Halpin R."/>
            <person name="Mulligan S."/>
            <person name="Robinson J."/>
            <person name="White O."/>
            <person name="Rikihisa Y."/>
            <person name="Tettelin H."/>
        </authorList>
    </citation>
    <scope>NUCLEOTIDE SEQUENCE [LARGE SCALE GENOMIC DNA]</scope>
    <source>
        <strain evidence="1 2">HZ</strain>
    </source>
</reference>
<dbReference type="EMBL" id="CP000235">
    <property type="protein sequence ID" value="ABD44442.1"/>
    <property type="molecule type" value="Genomic_DNA"/>
</dbReference>
<name>Q2GL83_ANAPZ</name>
<dbReference type="Proteomes" id="UP000001943">
    <property type="component" value="Chromosome"/>
</dbReference>
<dbReference type="STRING" id="212042.APH_0253"/>
<dbReference type="HOGENOM" id="CLU_3380204_0_0_5"/>
<proteinExistence type="predicted"/>
<dbReference type="PaxDb" id="212042-APH_0253"/>
<sequence>MLSMLLAEQQVDSMRGRYVESTEISIKIANLLM</sequence>
<evidence type="ECO:0000313" key="1">
    <source>
        <dbReference type="EMBL" id="ABD44442.1"/>
    </source>
</evidence>
<gene>
    <name evidence="1" type="ordered locus">APH_0253</name>
</gene>